<dbReference type="RefSeq" id="WP_218127994.1">
    <property type="nucleotide sequence ID" value="NZ_FMZX01000013.1"/>
</dbReference>
<dbReference type="PANTHER" id="PTHR43673:SF10">
    <property type="entry name" value="NADH DEHYDROGENASE_NAD(P)H NITROREDUCTASE XCC3605-RELATED"/>
    <property type="match status" value="1"/>
</dbReference>
<name>A0A1G6Y132_9PROT</name>
<gene>
    <name evidence="4" type="ORF">SAMN04487779_101340</name>
</gene>
<keyword evidence="2" id="KW-0560">Oxidoreductase</keyword>
<dbReference type="Proteomes" id="UP000198925">
    <property type="component" value="Unassembled WGS sequence"/>
</dbReference>
<comment type="similarity">
    <text evidence="1">Belongs to the nitroreductase family.</text>
</comment>
<accession>A0A1G6Y132</accession>
<dbReference type="AlphaFoldDB" id="A0A1G6Y132"/>
<sequence>MTMPPDREAPAEHPIEALLRRRWSPRSFTGAPVAQAAIDSLLEAARWAASSSNQQPWHLILARRDTEPEAFARLLGTLAPGNQAWADKAGVLMLAVARMTNPANGNPNRDAFYDTGAAMAQMALQAAALGLQLHQMGGFDAAKAREAFGIPEGYEPAAAIALGHVAPAEALPGGMDGALAAREVAPRQRRPIGDWAFFGSWRQ</sequence>
<dbReference type="SUPFAM" id="SSF55469">
    <property type="entry name" value="FMN-dependent nitroreductase-like"/>
    <property type="match status" value="1"/>
</dbReference>
<dbReference type="PANTHER" id="PTHR43673">
    <property type="entry name" value="NAD(P)H NITROREDUCTASE YDGI-RELATED"/>
    <property type="match status" value="1"/>
</dbReference>
<dbReference type="STRING" id="938405.SAMN02927895_04564"/>
<evidence type="ECO:0000259" key="3">
    <source>
        <dbReference type="Pfam" id="PF00881"/>
    </source>
</evidence>
<keyword evidence="5" id="KW-1185">Reference proteome</keyword>
<proteinExistence type="inferred from homology"/>
<dbReference type="Pfam" id="PF00881">
    <property type="entry name" value="Nitroreductase"/>
    <property type="match status" value="1"/>
</dbReference>
<organism evidence="4 5">
    <name type="scientific">Belnapia rosea</name>
    <dbReference type="NCBI Taxonomy" id="938405"/>
    <lineage>
        <taxon>Bacteria</taxon>
        <taxon>Pseudomonadati</taxon>
        <taxon>Pseudomonadota</taxon>
        <taxon>Alphaproteobacteria</taxon>
        <taxon>Acetobacterales</taxon>
        <taxon>Roseomonadaceae</taxon>
        <taxon>Belnapia</taxon>
    </lineage>
</organism>
<evidence type="ECO:0000256" key="2">
    <source>
        <dbReference type="ARBA" id="ARBA00023002"/>
    </source>
</evidence>
<dbReference type="Gene3D" id="3.40.109.10">
    <property type="entry name" value="NADH Oxidase"/>
    <property type="match status" value="1"/>
</dbReference>
<dbReference type="EMBL" id="FMZX01000013">
    <property type="protein sequence ID" value="SDD83427.1"/>
    <property type="molecule type" value="Genomic_DNA"/>
</dbReference>
<dbReference type="GO" id="GO:0016491">
    <property type="term" value="F:oxidoreductase activity"/>
    <property type="evidence" value="ECO:0007669"/>
    <property type="project" value="UniProtKB-KW"/>
</dbReference>
<dbReference type="InterPro" id="IPR000415">
    <property type="entry name" value="Nitroreductase-like"/>
</dbReference>
<reference evidence="4 5" key="1">
    <citation type="submission" date="2016-10" db="EMBL/GenBank/DDBJ databases">
        <authorList>
            <person name="de Groot N.N."/>
        </authorList>
    </citation>
    <scope>NUCLEOTIDE SEQUENCE [LARGE SCALE GENOMIC DNA]</scope>
    <source>
        <strain evidence="4 5">CPCC 100156</strain>
    </source>
</reference>
<evidence type="ECO:0000313" key="5">
    <source>
        <dbReference type="Proteomes" id="UP000198925"/>
    </source>
</evidence>
<dbReference type="InterPro" id="IPR029479">
    <property type="entry name" value="Nitroreductase"/>
</dbReference>
<evidence type="ECO:0000313" key="4">
    <source>
        <dbReference type="EMBL" id="SDD83427.1"/>
    </source>
</evidence>
<dbReference type="CDD" id="cd02138">
    <property type="entry name" value="TdsD-like"/>
    <property type="match status" value="1"/>
</dbReference>
<protein>
    <submittedName>
        <fullName evidence="4">Nitroreductase</fullName>
    </submittedName>
</protein>
<evidence type="ECO:0000256" key="1">
    <source>
        <dbReference type="ARBA" id="ARBA00007118"/>
    </source>
</evidence>
<feature type="domain" description="Nitroreductase" evidence="3">
    <location>
        <begin position="19"/>
        <end position="164"/>
    </location>
</feature>